<evidence type="ECO:0000313" key="3">
    <source>
        <dbReference type="Proteomes" id="UP000322545"/>
    </source>
</evidence>
<dbReference type="EMBL" id="FRCB01000004">
    <property type="protein sequence ID" value="SHL98477.1"/>
    <property type="molecule type" value="Genomic_DNA"/>
</dbReference>
<protein>
    <submittedName>
        <fullName evidence="2">Uncharacterized protein</fullName>
    </submittedName>
</protein>
<reference evidence="2 3" key="1">
    <citation type="submission" date="2016-11" db="EMBL/GenBank/DDBJ databases">
        <authorList>
            <person name="Varghese N."/>
            <person name="Submissions S."/>
        </authorList>
    </citation>
    <scope>NUCLEOTIDE SEQUENCE [LARGE SCALE GENOMIC DNA]</scope>
    <source>
        <strain evidence="2 3">DSM 28249</strain>
    </source>
</reference>
<accession>A0A1M7F492</accession>
<keyword evidence="3" id="KW-1185">Reference proteome</keyword>
<proteinExistence type="predicted"/>
<dbReference type="RefSeq" id="WP_149779236.1">
    <property type="nucleotide sequence ID" value="NZ_FRCB01000004.1"/>
</dbReference>
<name>A0A1M7F492_9RHOB</name>
<dbReference type="AlphaFoldDB" id="A0A1M7F492"/>
<keyword evidence="1" id="KW-1133">Transmembrane helix</keyword>
<sequence>MRETPGPVFLERRTYRRRRMADAARMLPILGGALFLLPLLWEGKPGEPVRTSMVMFYLFPVWLLLAVTSVLISRHLRSDTDNGGGHGDH</sequence>
<evidence type="ECO:0000313" key="2">
    <source>
        <dbReference type="EMBL" id="SHL98477.1"/>
    </source>
</evidence>
<evidence type="ECO:0000256" key="1">
    <source>
        <dbReference type="SAM" id="Phobius"/>
    </source>
</evidence>
<feature type="transmembrane region" description="Helical" evidence="1">
    <location>
        <begin position="53"/>
        <end position="72"/>
    </location>
</feature>
<keyword evidence="1" id="KW-0472">Membrane</keyword>
<gene>
    <name evidence="2" type="ORF">SAMN05443432_10426</name>
</gene>
<organism evidence="2 3">
    <name type="scientific">Roseovarius litoreus</name>
    <dbReference type="NCBI Taxonomy" id="1155722"/>
    <lineage>
        <taxon>Bacteria</taxon>
        <taxon>Pseudomonadati</taxon>
        <taxon>Pseudomonadota</taxon>
        <taxon>Alphaproteobacteria</taxon>
        <taxon>Rhodobacterales</taxon>
        <taxon>Roseobacteraceae</taxon>
        <taxon>Roseovarius</taxon>
    </lineage>
</organism>
<dbReference type="Proteomes" id="UP000322545">
    <property type="component" value="Unassembled WGS sequence"/>
</dbReference>
<feature type="transmembrane region" description="Helical" evidence="1">
    <location>
        <begin position="23"/>
        <end position="41"/>
    </location>
</feature>
<keyword evidence="1" id="KW-0812">Transmembrane</keyword>